<comment type="caution">
    <text evidence="4">The sequence shown here is derived from an EMBL/GenBank/DDBJ whole genome shotgun (WGS) entry which is preliminary data.</text>
</comment>
<proteinExistence type="predicted"/>
<evidence type="ECO:0000256" key="2">
    <source>
        <dbReference type="SAM" id="MobiDB-lite"/>
    </source>
</evidence>
<dbReference type="GO" id="GO:0016020">
    <property type="term" value="C:membrane"/>
    <property type="evidence" value="ECO:0007669"/>
    <property type="project" value="InterPro"/>
</dbReference>
<dbReference type="SUPFAM" id="SSF56487">
    <property type="entry name" value="SRCR-like"/>
    <property type="match status" value="1"/>
</dbReference>
<reference evidence="4" key="1">
    <citation type="journal article" date="2020" name="bioRxiv">
        <title>Comparative genomics of Chlamydomonas.</title>
        <authorList>
            <person name="Craig R.J."/>
            <person name="Hasan A.R."/>
            <person name="Ness R.W."/>
            <person name="Keightley P.D."/>
        </authorList>
    </citation>
    <scope>NUCLEOTIDE SEQUENCE</scope>
    <source>
        <strain evidence="4">CCAP 11/70</strain>
    </source>
</reference>
<evidence type="ECO:0000256" key="1">
    <source>
        <dbReference type="ARBA" id="ARBA00023157"/>
    </source>
</evidence>
<dbReference type="AlphaFoldDB" id="A0A836C2D6"/>
<feature type="region of interest" description="Disordered" evidence="2">
    <location>
        <begin position="139"/>
        <end position="160"/>
    </location>
</feature>
<dbReference type="InterPro" id="IPR036772">
    <property type="entry name" value="SRCR-like_dom_sf"/>
</dbReference>
<gene>
    <name evidence="4" type="ORF">HYH03_005395</name>
</gene>
<dbReference type="Proteomes" id="UP000612055">
    <property type="component" value="Unassembled WGS sequence"/>
</dbReference>
<dbReference type="Gene3D" id="3.10.250.10">
    <property type="entry name" value="SRCR-like domain"/>
    <property type="match status" value="1"/>
</dbReference>
<dbReference type="PROSITE" id="PS50287">
    <property type="entry name" value="SRCR_2"/>
    <property type="match status" value="1"/>
</dbReference>
<name>A0A836C2D6_9CHLO</name>
<evidence type="ECO:0000313" key="4">
    <source>
        <dbReference type="EMBL" id="KAG2496573.1"/>
    </source>
</evidence>
<feature type="domain" description="SRCR" evidence="3">
    <location>
        <begin position="22"/>
        <end position="84"/>
    </location>
</feature>
<evidence type="ECO:0000259" key="3">
    <source>
        <dbReference type="PROSITE" id="PS50287"/>
    </source>
</evidence>
<keyword evidence="1" id="KW-1015">Disulfide bond</keyword>
<dbReference type="InterPro" id="IPR001190">
    <property type="entry name" value="SRCR"/>
</dbReference>
<accession>A0A836C2D6</accession>
<sequence>MAAFMLLAGSAAARKTAPPYKVRLVGGPRRNVGRVEVYFENKTEWDPSGWFPVCDDYVMNPQDLSNDNAGYAINVELLCQLRGFKYGRKYYSPEVTFNKTILGVELAVQSVACGPRTSRRLTSGPEEVTHQQAQQARALPRAQALRGGSTSSRSGGSTARRLMATDEFGEWIPYGEGGRYYTAILKRQGPASDLDCMVVIRPHCHAPGYLAAAECSNNLKRIRKPMPPMIPEPPSPPPPPPSKAPFVRLLPLEPNLCANASAASCPCVDKESDECGHKRRAERLVADPRDPSKTVWAPLCAFPPGTVHGFMDAVAKHACNMENNWPGNPTRRPFGGVEEPWSYPIPSGPVSAGGFDPSGVTAWASQAPPKDGTTPYKPARIMQDNEGFTVSTDPCPYGIFAMLVRVTGLTYGSEVPVAGHHSGAGVTG</sequence>
<protein>
    <recommendedName>
        <fullName evidence="3">SRCR domain-containing protein</fullName>
    </recommendedName>
</protein>
<dbReference type="EMBL" id="JAEHOE010000018">
    <property type="protein sequence ID" value="KAG2496573.1"/>
    <property type="molecule type" value="Genomic_DNA"/>
</dbReference>
<keyword evidence="5" id="KW-1185">Reference proteome</keyword>
<organism evidence="4 5">
    <name type="scientific">Edaphochlamys debaryana</name>
    <dbReference type="NCBI Taxonomy" id="47281"/>
    <lineage>
        <taxon>Eukaryota</taxon>
        <taxon>Viridiplantae</taxon>
        <taxon>Chlorophyta</taxon>
        <taxon>core chlorophytes</taxon>
        <taxon>Chlorophyceae</taxon>
        <taxon>CS clade</taxon>
        <taxon>Chlamydomonadales</taxon>
        <taxon>Chlamydomonadales incertae sedis</taxon>
        <taxon>Edaphochlamys</taxon>
    </lineage>
</organism>
<evidence type="ECO:0000313" key="5">
    <source>
        <dbReference type="Proteomes" id="UP000612055"/>
    </source>
</evidence>